<keyword evidence="1" id="KW-0812">Transmembrane</keyword>
<evidence type="ECO:0000313" key="3">
    <source>
        <dbReference type="Proteomes" id="UP000218831"/>
    </source>
</evidence>
<keyword evidence="1" id="KW-1133">Transmembrane helix</keyword>
<comment type="caution">
    <text evidence="2">The sequence shown here is derived from an EMBL/GenBank/DDBJ whole genome shotgun (WGS) entry which is preliminary data.</text>
</comment>
<dbReference type="AlphaFoldDB" id="A0A2A2GB86"/>
<keyword evidence="3" id="KW-1185">Reference proteome</keyword>
<reference evidence="2 3" key="1">
    <citation type="submission" date="2017-08" db="EMBL/GenBank/DDBJ databases">
        <title>Aliifodinibius alkalisoli sp. nov., isolated from saline alkaline soil.</title>
        <authorList>
            <person name="Liu D."/>
            <person name="Zhang G."/>
        </authorList>
    </citation>
    <scope>NUCLEOTIDE SEQUENCE [LARGE SCALE GENOMIC DNA]</scope>
    <source>
        <strain evidence="2 3">WN023</strain>
    </source>
</reference>
<protein>
    <recommendedName>
        <fullName evidence="4">GlsB/YeaQ/YmgE family stress response membrane protein</fullName>
    </recommendedName>
</protein>
<feature type="transmembrane region" description="Helical" evidence="1">
    <location>
        <begin position="61"/>
        <end position="80"/>
    </location>
</feature>
<keyword evidence="1" id="KW-0472">Membrane</keyword>
<dbReference type="OrthoDB" id="1525113at2"/>
<organism evidence="2 3">
    <name type="scientific">Fodinibius salipaludis</name>
    <dbReference type="NCBI Taxonomy" id="2032627"/>
    <lineage>
        <taxon>Bacteria</taxon>
        <taxon>Pseudomonadati</taxon>
        <taxon>Balneolota</taxon>
        <taxon>Balneolia</taxon>
        <taxon>Balneolales</taxon>
        <taxon>Balneolaceae</taxon>
        <taxon>Fodinibius</taxon>
    </lineage>
</organism>
<accession>A0A2A2GB86</accession>
<gene>
    <name evidence="2" type="ORF">CK503_04945</name>
</gene>
<feature type="transmembrane region" description="Helical" evidence="1">
    <location>
        <begin position="6"/>
        <end position="27"/>
    </location>
</feature>
<name>A0A2A2GB86_9BACT</name>
<evidence type="ECO:0000313" key="2">
    <source>
        <dbReference type="EMBL" id="PAU94821.1"/>
    </source>
</evidence>
<evidence type="ECO:0000256" key="1">
    <source>
        <dbReference type="SAM" id="Phobius"/>
    </source>
</evidence>
<proteinExistence type="predicted"/>
<sequence length="87" mass="9215">MEELNGTMIFWLISVGLIAGALTKVSIWKKGVELVPNLIAGVAGAVVIGSSAVMINMPGSLMFGFLGSLAVLFIMNVFYLQSDKDHA</sequence>
<dbReference type="RefSeq" id="WP_095605688.1">
    <property type="nucleotide sequence ID" value="NZ_NSKE01000003.1"/>
</dbReference>
<feature type="transmembrane region" description="Helical" evidence="1">
    <location>
        <begin position="34"/>
        <end position="55"/>
    </location>
</feature>
<dbReference type="EMBL" id="NSKE01000003">
    <property type="protein sequence ID" value="PAU94821.1"/>
    <property type="molecule type" value="Genomic_DNA"/>
</dbReference>
<evidence type="ECO:0008006" key="4">
    <source>
        <dbReference type="Google" id="ProtNLM"/>
    </source>
</evidence>
<dbReference type="Proteomes" id="UP000218831">
    <property type="component" value="Unassembled WGS sequence"/>
</dbReference>